<comment type="caution">
    <text evidence="1">The sequence shown here is derived from an EMBL/GenBank/DDBJ whole genome shotgun (WGS) entry which is preliminary data.</text>
</comment>
<organism evidence="1 2">
    <name type="scientific">Solanum commersonii</name>
    <name type="common">Commerson's wild potato</name>
    <name type="synonym">Commerson's nightshade</name>
    <dbReference type="NCBI Taxonomy" id="4109"/>
    <lineage>
        <taxon>Eukaryota</taxon>
        <taxon>Viridiplantae</taxon>
        <taxon>Streptophyta</taxon>
        <taxon>Embryophyta</taxon>
        <taxon>Tracheophyta</taxon>
        <taxon>Spermatophyta</taxon>
        <taxon>Magnoliopsida</taxon>
        <taxon>eudicotyledons</taxon>
        <taxon>Gunneridae</taxon>
        <taxon>Pentapetalae</taxon>
        <taxon>asterids</taxon>
        <taxon>lamiids</taxon>
        <taxon>Solanales</taxon>
        <taxon>Solanaceae</taxon>
        <taxon>Solanoideae</taxon>
        <taxon>Solaneae</taxon>
        <taxon>Solanum</taxon>
    </lineage>
</organism>
<feature type="non-terminal residue" evidence="1">
    <location>
        <position position="1"/>
    </location>
</feature>
<proteinExistence type="predicted"/>
<gene>
    <name evidence="1" type="ORF">H5410_061451</name>
</gene>
<reference evidence="1 2" key="1">
    <citation type="submission" date="2020-09" db="EMBL/GenBank/DDBJ databases">
        <title>De no assembly of potato wild relative species, Solanum commersonii.</title>
        <authorList>
            <person name="Cho K."/>
        </authorList>
    </citation>
    <scope>NUCLEOTIDE SEQUENCE [LARGE SCALE GENOMIC DNA]</scope>
    <source>
        <strain evidence="1">LZ3.2</strain>
        <tissue evidence="1">Leaf</tissue>
    </source>
</reference>
<dbReference type="AlphaFoldDB" id="A0A9J5W7V3"/>
<name>A0A9J5W7V3_SOLCO</name>
<sequence length="128" mass="14788">NIQIVFSFLWIRNNHDRCIWTDFFTSYLLYNNELIFMCQNNLLIKMLPILVEISRNTTQIVSVFVKLGRILCVLKYTKLKFVASSELFATSRSIVASLTTPKLFRESLPSPKLSSGTNCRCSFLLLLL</sequence>
<dbReference type="EMBL" id="JACXVP010000012">
    <property type="protein sequence ID" value="KAG5571685.1"/>
    <property type="molecule type" value="Genomic_DNA"/>
</dbReference>
<keyword evidence="2" id="KW-1185">Reference proteome</keyword>
<protein>
    <submittedName>
        <fullName evidence="1">Uncharacterized protein</fullName>
    </submittedName>
</protein>
<evidence type="ECO:0000313" key="1">
    <source>
        <dbReference type="EMBL" id="KAG5571685.1"/>
    </source>
</evidence>
<evidence type="ECO:0000313" key="2">
    <source>
        <dbReference type="Proteomes" id="UP000824120"/>
    </source>
</evidence>
<dbReference type="Proteomes" id="UP000824120">
    <property type="component" value="Chromosome 12"/>
</dbReference>
<accession>A0A9J5W7V3</accession>